<keyword evidence="4" id="KW-0175">Coiled coil</keyword>
<keyword evidence="7" id="KW-1185">Reference proteome</keyword>
<dbReference type="Gene3D" id="1.10.287.1120">
    <property type="entry name" value="Bipartite methylase S protein"/>
    <property type="match status" value="1"/>
</dbReference>
<dbReference type="InterPro" id="IPR000055">
    <property type="entry name" value="Restrct_endonuc_typeI_TRD"/>
</dbReference>
<keyword evidence="3" id="KW-0238">DNA-binding</keyword>
<evidence type="ECO:0000256" key="4">
    <source>
        <dbReference type="SAM" id="Coils"/>
    </source>
</evidence>
<accession>A0A2M8W5L2</accession>
<proteinExistence type="inferred from homology"/>
<feature type="domain" description="Type I restriction modification DNA specificity" evidence="5">
    <location>
        <begin position="123"/>
        <end position="179"/>
    </location>
</feature>
<sequence length="425" mass="48638">MSLTSFEKHDSYKDSGVGWIGEVPQHWELRANKHLFQLEKRTVGKRSSEFDLLSLTLRGLIKRDMENPEGKFPAEFDTYQEVLPGDFVFCLFDVEETPRTVGLSSFSGMITGAYTVYRPLVGSDPKFLYYFYLNADTDKKMRGLYKGLRNTIPKDAFASFKTPLPPLAEQRAIASFLDEKCEKIDEAVRIKEAQIARLRERRQILIQEAVTRGLNPDAPMKDSGIDWIGQIPAHWDQVHNKRIFTLKKDTVGKRSGDYDLLSLTLRGIIKRDMENPEGKFPADFDTYQEVCEGDFVFCHFDVEETPRTVGLSDFFGMITGAYTVYSVTEAFNRRFLLHFYIFADTGKKMRGLYKGLRNTIPKDAFATFKTPMPPIAEQQRIVEHIDTQSKKIEDAIILKQNQITALKEYKTSLINAAVTGKIKVI</sequence>
<dbReference type="AlphaFoldDB" id="A0A2M8W5L2"/>
<dbReference type="PANTHER" id="PTHR43140">
    <property type="entry name" value="TYPE-1 RESTRICTION ENZYME ECOKI SPECIFICITY PROTEIN"/>
    <property type="match status" value="1"/>
</dbReference>
<evidence type="ECO:0000256" key="2">
    <source>
        <dbReference type="ARBA" id="ARBA00022747"/>
    </source>
</evidence>
<dbReference type="GO" id="GO:0009307">
    <property type="term" value="P:DNA restriction-modification system"/>
    <property type="evidence" value="ECO:0007669"/>
    <property type="project" value="UniProtKB-KW"/>
</dbReference>
<dbReference type="InterPro" id="IPR051212">
    <property type="entry name" value="Type-I_RE_S_subunit"/>
</dbReference>
<dbReference type="GO" id="GO:0003677">
    <property type="term" value="F:DNA binding"/>
    <property type="evidence" value="ECO:0007669"/>
    <property type="project" value="UniProtKB-KW"/>
</dbReference>
<organism evidence="6 7">
    <name type="scientific">Yoonia maricola</name>
    <dbReference type="NCBI Taxonomy" id="420999"/>
    <lineage>
        <taxon>Bacteria</taxon>
        <taxon>Pseudomonadati</taxon>
        <taxon>Pseudomonadota</taxon>
        <taxon>Alphaproteobacteria</taxon>
        <taxon>Rhodobacterales</taxon>
        <taxon>Paracoccaceae</taxon>
        <taxon>Yoonia</taxon>
    </lineage>
</organism>
<feature type="coiled-coil region" evidence="4">
    <location>
        <begin position="181"/>
        <end position="208"/>
    </location>
</feature>
<dbReference type="RefSeq" id="WP_100368517.1">
    <property type="nucleotide sequence ID" value="NZ_PGTY01000002.1"/>
</dbReference>
<dbReference type="Pfam" id="PF01420">
    <property type="entry name" value="Methylase_S"/>
    <property type="match status" value="1"/>
</dbReference>
<reference evidence="6 7" key="1">
    <citation type="submission" date="2017-11" db="EMBL/GenBank/DDBJ databases">
        <title>Genomic Encyclopedia of Archaeal and Bacterial Type Strains, Phase II (KMG-II): From Individual Species to Whole Genera.</title>
        <authorList>
            <person name="Goeker M."/>
        </authorList>
    </citation>
    <scope>NUCLEOTIDE SEQUENCE [LARGE SCALE GENOMIC DNA]</scope>
    <source>
        <strain evidence="6 7">DSM 29128</strain>
    </source>
</reference>
<dbReference type="PANTHER" id="PTHR43140:SF1">
    <property type="entry name" value="TYPE I RESTRICTION ENZYME ECOKI SPECIFICITY SUBUNIT"/>
    <property type="match status" value="1"/>
</dbReference>
<evidence type="ECO:0000256" key="3">
    <source>
        <dbReference type="ARBA" id="ARBA00023125"/>
    </source>
</evidence>
<dbReference type="OrthoDB" id="512700at2"/>
<comment type="similarity">
    <text evidence="1">Belongs to the type-I restriction system S methylase family.</text>
</comment>
<comment type="caution">
    <text evidence="6">The sequence shown here is derived from an EMBL/GenBank/DDBJ whole genome shotgun (WGS) entry which is preliminary data.</text>
</comment>
<evidence type="ECO:0000313" key="6">
    <source>
        <dbReference type="EMBL" id="PJI86209.1"/>
    </source>
</evidence>
<evidence type="ECO:0000313" key="7">
    <source>
        <dbReference type="Proteomes" id="UP000228531"/>
    </source>
</evidence>
<evidence type="ECO:0000259" key="5">
    <source>
        <dbReference type="Pfam" id="PF01420"/>
    </source>
</evidence>
<protein>
    <submittedName>
        <fullName evidence="6">Type I restriction enzyme S subunit</fullName>
    </submittedName>
</protein>
<dbReference type="InterPro" id="IPR044946">
    <property type="entry name" value="Restrct_endonuc_typeI_TRD_sf"/>
</dbReference>
<dbReference type="EMBL" id="PGTY01000002">
    <property type="protein sequence ID" value="PJI86209.1"/>
    <property type="molecule type" value="Genomic_DNA"/>
</dbReference>
<name>A0A2M8W5L2_9RHOB</name>
<dbReference type="Gene3D" id="3.90.220.20">
    <property type="entry name" value="DNA methylase specificity domains"/>
    <property type="match status" value="2"/>
</dbReference>
<dbReference type="SUPFAM" id="SSF116734">
    <property type="entry name" value="DNA methylase specificity domain"/>
    <property type="match status" value="2"/>
</dbReference>
<keyword evidence="2" id="KW-0680">Restriction system</keyword>
<dbReference type="Proteomes" id="UP000228531">
    <property type="component" value="Unassembled WGS sequence"/>
</dbReference>
<gene>
    <name evidence="6" type="ORF">BC777_2575</name>
</gene>
<evidence type="ECO:0000256" key="1">
    <source>
        <dbReference type="ARBA" id="ARBA00010923"/>
    </source>
</evidence>